<reference evidence="3 4" key="1">
    <citation type="journal article" date="2019" name="Nat. Microbiol.">
        <title>Mediterranean grassland soil C-N compound turnover is dependent on rainfall and depth, and is mediated by genomically divergent microorganisms.</title>
        <authorList>
            <person name="Diamond S."/>
            <person name="Andeer P.F."/>
            <person name="Li Z."/>
            <person name="Crits-Christoph A."/>
            <person name="Burstein D."/>
            <person name="Anantharaman K."/>
            <person name="Lane K.R."/>
            <person name="Thomas B.C."/>
            <person name="Pan C."/>
            <person name="Northen T.R."/>
            <person name="Banfield J.F."/>
        </authorList>
    </citation>
    <scope>NUCLEOTIDE SEQUENCE [LARGE SCALE GENOMIC DNA]</scope>
    <source>
        <strain evidence="3">WS_4</strain>
    </source>
</reference>
<feature type="domain" description="Fibronectin type-III" evidence="2">
    <location>
        <begin position="795"/>
        <end position="886"/>
    </location>
</feature>
<organism evidence="3 4">
    <name type="scientific">Eiseniibacteriota bacterium</name>
    <dbReference type="NCBI Taxonomy" id="2212470"/>
    <lineage>
        <taxon>Bacteria</taxon>
        <taxon>Candidatus Eiseniibacteriota</taxon>
    </lineage>
</organism>
<comment type="caution">
    <text evidence="3">The sequence shown here is derived from an EMBL/GenBank/DDBJ whole genome shotgun (WGS) entry which is preliminary data.</text>
</comment>
<dbReference type="InterPro" id="IPR036116">
    <property type="entry name" value="FN3_sf"/>
</dbReference>
<feature type="domain" description="Fibronectin type-III" evidence="2">
    <location>
        <begin position="421"/>
        <end position="512"/>
    </location>
</feature>
<dbReference type="SMART" id="SM00060">
    <property type="entry name" value="FN3"/>
    <property type="match status" value="18"/>
</dbReference>
<sequence length="1942" mass="199037">MTRGIVLGAVCAAAVVVGCDKNAVAPPTTGAITLRIITDALAPAATETPRPPLLSLQGRLDAARVRVLGQTNKTLNLTAGPSGFSGTVDGLPPGGYTVVVEGLVASEVDYFGQTPGVQVVAGQNTSAAITFRSFRSDSVADLGPPTAGMTFAARWARVVSAQGYRVEWDKNPAFASAASKDVTDTFTTVTVTDTGTYNVRVRATNGWEPSGRASDAKSIRVVGTPPPLQNGVAMSGLAGGAGSQRYFAIQVPAGQNQLTVGIAGGTGDANLYVRFGSLPASSTPDFCASTSGNPNQCSFSSPPAGAWYIMLHGTAAYSGLSLTAAYASLPPAPTNLTATALSSSRIDLAWVDNATNEDGFRIERCLGAGCTAFTEIATVGPNVTLYANAGLTAGTGYSYQVRAYNVAGNSGYSNTAIVPVAPNGLTATAVSGTQINLAWTDNATNEVGYRLERCSGVGCSNFLEIATVGAGVTTYQNTGLIAGTSYGYRVRAYTAAATSDYSNPASATPPLAPAAPSGLTATPVSGTEIDLAWTDNATNEDGFKIDRCQVVGCTSFLEIATLGANVTTYQNIGLTVGTSYTYRVRAYNVGGSSGPSNAVSATPATVPAAPTRLTAMGISGTQINLVWFDNSSSEDGFRIERCGGAGCTAFLEIATVSANATTYQNTGLTGGTGYSYRVRAYNGAGTSAYTNTAVVPVAPTTLTATPVSGSQIDLAWTDNAPDEDGFRIERCQGLTCSDFLEIATVGANATSYQNSSLAAGTSYSYRVRAYTAAGTSDYSASDYSNTATAVPPLPPVGALTATAVSGSQINLAWQDNISNEDGFRIERCAGAACATFAEIATVGPNVTAYANTGLTAGTGYSYRVRAYNAAGNSGYSNVAVVPVAPTSLTATPAVSGTEIDLAWADNATDEDGYWIEYCAGVACTAFSQIAMVGPNVTAYQSSSLTGGTSYSYRVRAVTATGTSVYSNTATAATSLPAPSTLTATAVSGTQINLAWQDLSSNEDGFRIERCAAAGCATFVEIATVGPNVATYANTGLTAGTGYNYRVRAYNAVGNSGYSNVAVVPVAPTSLTATAVSGTEIDLAWTDNATDEDGFRIEYCAGAGCTAFGEIATVGANVTTYQHFSPASGTSHSYRVRAYTATGTSVYSNTATAVIPLPAPANLTATAVSGSQINLAWQDLSGNEDGFRIEQCAGAGCATFAEIATVGPNVTTYANTGLTAGTGYNYRVRASNGVGNSGYSYTAVVPVAPTSLTATAAASGTEIDLAWTDNATNEEGFRIEYCAGVGCTSFFEIAVVGANVTSYQHFSPASGTSHSYRVRAYTTTGTSVYTNTAAAVIPLPAPGTLTATAVAGTQINLAWQDLSSNEDGFRIERCAGAGCATFAEIATVGPNVTTYANAGVTAGTGYSYRVRAYNGVGNSGYSNVAVVPVAPTSLTATAAVSGTEIDLAWTDNATNEDGFRIEYCAGVGCTAFGEIAVVGANVTTYRHFSPAAGTSHSYRVRAYTATGTSVYSNTAVAVIPLPAPATLTATAVSGTQINLAWQDLSGNEDGFRIERCAGAGCTSFVEIATVGPNVTTYANAGVTAGTAYNYRVRAYNAVGNSDYSNVAVVPLAPTSLTATAAVSGTEIDLAWTDNATNEEGFRIEYCAGVGCTAFGEIATVGTNVTTYQHFSPASGTSHSYRVRAYTTTGTSVYSNTAAAVIPLPAPANLTATAVSGSQISLAWQDLSGNEDGFRIERCFGAGCTNFFEIATVAANVTTYANTGLTLSGSYNYRVRAYNVAGTSAYSNTATATNSMPVPPTNLTATTVSSGQIDLAWTDNATNEDGFRIERCQGVGCTTFTEITTVGANVTTYQNTALTLDISYSYRVRAYNAAGTSSYSNTATATTMPPAAPTTLTATPVSGSQINLAWQDNASNEAGFRIEQCQGAGCTAFVEIATVGANVT</sequence>
<dbReference type="EMBL" id="VBOU01000035">
    <property type="protein sequence ID" value="TMQ55298.1"/>
    <property type="molecule type" value="Genomic_DNA"/>
</dbReference>
<gene>
    <name evidence="3" type="ORF">E6K74_03605</name>
</gene>
<dbReference type="Gene3D" id="2.60.120.380">
    <property type="match status" value="1"/>
</dbReference>
<dbReference type="Pfam" id="PF00041">
    <property type="entry name" value="fn3"/>
    <property type="match status" value="13"/>
</dbReference>
<dbReference type="CDD" id="cd00063">
    <property type="entry name" value="FN3"/>
    <property type="match status" value="17"/>
</dbReference>
<feature type="domain" description="Fibronectin type-III" evidence="2">
    <location>
        <begin position="1797"/>
        <end position="1888"/>
    </location>
</feature>
<feature type="domain" description="Fibronectin type-III" evidence="2">
    <location>
        <begin position="609"/>
        <end position="697"/>
    </location>
</feature>
<dbReference type="PANTHER" id="PTHR13817">
    <property type="entry name" value="TITIN"/>
    <property type="match status" value="1"/>
</dbReference>
<feature type="domain" description="Fibronectin type-III" evidence="2">
    <location>
        <begin position="1522"/>
        <end position="1613"/>
    </location>
</feature>
<evidence type="ECO:0000259" key="2">
    <source>
        <dbReference type="PROSITE" id="PS50853"/>
    </source>
</evidence>
<feature type="domain" description="Fibronectin type-III" evidence="2">
    <location>
        <begin position="515"/>
        <end position="608"/>
    </location>
</feature>
<feature type="domain" description="Fibronectin type-III" evidence="2">
    <location>
        <begin position="1704"/>
        <end position="1796"/>
    </location>
</feature>
<dbReference type="InterPro" id="IPR050964">
    <property type="entry name" value="Striated_Muscle_Regulatory"/>
</dbReference>
<dbReference type="Gene3D" id="2.60.40.10">
    <property type="entry name" value="Immunoglobulins"/>
    <property type="match status" value="19"/>
</dbReference>
<dbReference type="InterPro" id="IPR003961">
    <property type="entry name" value="FN3_dom"/>
</dbReference>
<feature type="non-terminal residue" evidence="3">
    <location>
        <position position="1942"/>
    </location>
</feature>
<feature type="domain" description="Fibronectin type-III" evidence="2">
    <location>
        <begin position="332"/>
        <end position="420"/>
    </location>
</feature>
<protein>
    <recommendedName>
        <fullName evidence="2">Fibronectin type-III domain-containing protein</fullName>
    </recommendedName>
</protein>
<evidence type="ECO:0000313" key="3">
    <source>
        <dbReference type="EMBL" id="TMQ55298.1"/>
    </source>
</evidence>
<dbReference type="SUPFAM" id="SSF49265">
    <property type="entry name" value="Fibronectin type III"/>
    <property type="match status" value="9"/>
</dbReference>
<dbReference type="Proteomes" id="UP000319829">
    <property type="component" value="Unassembled WGS sequence"/>
</dbReference>
<feature type="domain" description="Fibronectin type-III" evidence="2">
    <location>
        <begin position="698"/>
        <end position="792"/>
    </location>
</feature>
<dbReference type="PANTHER" id="PTHR13817:SF73">
    <property type="entry name" value="FIBRONECTIN TYPE-III DOMAIN-CONTAINING PROTEIN"/>
    <property type="match status" value="1"/>
</dbReference>
<feature type="domain" description="Fibronectin type-III" evidence="2">
    <location>
        <begin position="977"/>
        <end position="1068"/>
    </location>
</feature>
<name>A0A538SV73_UNCEI</name>
<dbReference type="PROSITE" id="PS50853">
    <property type="entry name" value="FN3"/>
    <property type="match status" value="12"/>
</dbReference>
<keyword evidence="1" id="KW-0677">Repeat</keyword>
<feature type="domain" description="Fibronectin type-III" evidence="2">
    <location>
        <begin position="1340"/>
        <end position="1431"/>
    </location>
</feature>
<evidence type="ECO:0000256" key="1">
    <source>
        <dbReference type="ARBA" id="ARBA00022737"/>
    </source>
</evidence>
<evidence type="ECO:0000313" key="4">
    <source>
        <dbReference type="Proteomes" id="UP000319829"/>
    </source>
</evidence>
<dbReference type="InterPro" id="IPR013783">
    <property type="entry name" value="Ig-like_fold"/>
</dbReference>
<dbReference type="InterPro" id="IPR007280">
    <property type="entry name" value="Peptidase_C_arc/bac"/>
</dbReference>
<proteinExistence type="predicted"/>
<feature type="domain" description="Fibronectin type-III" evidence="2">
    <location>
        <begin position="1158"/>
        <end position="1249"/>
    </location>
</feature>
<dbReference type="PROSITE" id="PS51257">
    <property type="entry name" value="PROKAR_LIPOPROTEIN"/>
    <property type="match status" value="1"/>
</dbReference>
<accession>A0A538SV73</accession>
<dbReference type="Pfam" id="PF04151">
    <property type="entry name" value="PPC"/>
    <property type="match status" value="1"/>
</dbReference>